<dbReference type="Proteomes" id="UP000275394">
    <property type="component" value="Unassembled WGS sequence"/>
</dbReference>
<name>A0A3N2DDZ0_9GAMM</name>
<gene>
    <name evidence="2" type="ORF">EDC56_3680</name>
</gene>
<keyword evidence="2" id="KW-0808">Transferase</keyword>
<dbReference type="Pfam" id="PF13508">
    <property type="entry name" value="Acetyltransf_7"/>
    <property type="match status" value="1"/>
</dbReference>
<dbReference type="AlphaFoldDB" id="A0A3N2DDZ0"/>
<dbReference type="InterPro" id="IPR016181">
    <property type="entry name" value="Acyl_CoA_acyltransferase"/>
</dbReference>
<evidence type="ECO:0000313" key="3">
    <source>
        <dbReference type="Proteomes" id="UP000275394"/>
    </source>
</evidence>
<proteinExistence type="predicted"/>
<dbReference type="GO" id="GO:0016747">
    <property type="term" value="F:acyltransferase activity, transferring groups other than amino-acyl groups"/>
    <property type="evidence" value="ECO:0007669"/>
    <property type="project" value="InterPro"/>
</dbReference>
<dbReference type="PROSITE" id="PS51186">
    <property type="entry name" value="GNAT"/>
    <property type="match status" value="1"/>
</dbReference>
<evidence type="ECO:0000313" key="2">
    <source>
        <dbReference type="EMBL" id="ROR98009.1"/>
    </source>
</evidence>
<feature type="domain" description="N-acetyltransferase" evidence="1">
    <location>
        <begin position="4"/>
        <end position="155"/>
    </location>
</feature>
<reference evidence="2 3" key="1">
    <citation type="submission" date="2018-11" db="EMBL/GenBank/DDBJ databases">
        <title>Genomic Encyclopedia of Type Strains, Phase IV (KMG-IV): sequencing the most valuable type-strain genomes for metagenomic binning, comparative biology and taxonomic classification.</title>
        <authorList>
            <person name="Goeker M."/>
        </authorList>
    </citation>
    <scope>NUCLEOTIDE SEQUENCE [LARGE SCALE GENOMIC DNA]</scope>
    <source>
        <strain evidence="2 3">DSM 100316</strain>
    </source>
</reference>
<dbReference type="InterPro" id="IPR000182">
    <property type="entry name" value="GNAT_dom"/>
</dbReference>
<comment type="caution">
    <text evidence="2">The sequence shown here is derived from an EMBL/GenBank/DDBJ whole genome shotgun (WGS) entry which is preliminary data.</text>
</comment>
<dbReference type="SUPFAM" id="SSF55729">
    <property type="entry name" value="Acyl-CoA N-acyltransferases (Nat)"/>
    <property type="match status" value="1"/>
</dbReference>
<organism evidence="2 3">
    <name type="scientific">Sinobacterium caligoides</name>
    <dbReference type="NCBI Taxonomy" id="933926"/>
    <lineage>
        <taxon>Bacteria</taxon>
        <taxon>Pseudomonadati</taxon>
        <taxon>Pseudomonadota</taxon>
        <taxon>Gammaproteobacteria</taxon>
        <taxon>Cellvibrionales</taxon>
        <taxon>Spongiibacteraceae</taxon>
        <taxon>Sinobacterium</taxon>
    </lineage>
</organism>
<keyword evidence="3" id="KW-1185">Reference proteome</keyword>
<sequence length="166" mass="18498">MSEIRIRNEKESDRARISEIITLAFENDPISDKREAEIVRLMRDDSALSISLVAENKDKIVGHIAFSKVTINDECIDWYGLAPVSVDPRFQSKGIGSKLINEGIKLLKKINAKGCVLLGEPEYYGRFGYKANAQLILPGVPAEYFQALAFSHSIPSGTVKYHHSFG</sequence>
<accession>A0A3N2DDZ0</accession>
<dbReference type="Gene3D" id="3.40.630.30">
    <property type="match status" value="1"/>
</dbReference>
<dbReference type="EMBL" id="RKHR01000008">
    <property type="protein sequence ID" value="ROR98009.1"/>
    <property type="molecule type" value="Genomic_DNA"/>
</dbReference>
<dbReference type="CDD" id="cd04301">
    <property type="entry name" value="NAT_SF"/>
    <property type="match status" value="1"/>
</dbReference>
<protein>
    <submittedName>
        <fullName evidence="2">Putative acetyltransferase</fullName>
    </submittedName>
</protein>
<dbReference type="RefSeq" id="WP_211333751.1">
    <property type="nucleotide sequence ID" value="NZ_RKHR01000008.1"/>
</dbReference>
<evidence type="ECO:0000259" key="1">
    <source>
        <dbReference type="PROSITE" id="PS51186"/>
    </source>
</evidence>